<name>A0A7S4E7A6_9STRA</name>
<dbReference type="EMBL" id="CAKKNE010000001">
    <property type="protein sequence ID" value="CAH0366291.1"/>
    <property type="molecule type" value="Genomic_DNA"/>
</dbReference>
<evidence type="ECO:0000256" key="1">
    <source>
        <dbReference type="SAM" id="MobiDB-lite"/>
    </source>
</evidence>
<feature type="compositionally biased region" description="Pro residues" evidence="1">
    <location>
        <begin position="1"/>
        <end position="11"/>
    </location>
</feature>
<feature type="region of interest" description="Disordered" evidence="1">
    <location>
        <begin position="1"/>
        <end position="44"/>
    </location>
</feature>
<organism evidence="2">
    <name type="scientific">Pelagomonas calceolata</name>
    <dbReference type="NCBI Taxonomy" id="35677"/>
    <lineage>
        <taxon>Eukaryota</taxon>
        <taxon>Sar</taxon>
        <taxon>Stramenopiles</taxon>
        <taxon>Ochrophyta</taxon>
        <taxon>Pelagophyceae</taxon>
        <taxon>Pelagomonadales</taxon>
        <taxon>Pelagomonadaceae</taxon>
        <taxon>Pelagomonas</taxon>
    </lineage>
</organism>
<reference evidence="2" key="1">
    <citation type="submission" date="2021-01" db="EMBL/GenBank/DDBJ databases">
        <authorList>
            <person name="Corre E."/>
            <person name="Pelletier E."/>
            <person name="Niang G."/>
            <person name="Scheremetjew M."/>
            <person name="Finn R."/>
            <person name="Kale V."/>
            <person name="Holt S."/>
            <person name="Cochrane G."/>
            <person name="Meng A."/>
            <person name="Brown T."/>
            <person name="Cohen L."/>
        </authorList>
    </citation>
    <scope>NUCLEOTIDE SEQUENCE</scope>
    <source>
        <strain evidence="2">CCMP1756</strain>
    </source>
</reference>
<reference evidence="3" key="2">
    <citation type="submission" date="2021-11" db="EMBL/GenBank/DDBJ databases">
        <authorList>
            <consortium name="Genoscope - CEA"/>
            <person name="William W."/>
        </authorList>
    </citation>
    <scope>NUCLEOTIDE SEQUENCE</scope>
</reference>
<sequence>MGHPPLEPPPTKASVARADAKKAPWLLPQNQVEATHTPRTDKVENGYGLPTTLYSITHLGHADFSTAATKGRVQEKACFVNKRFHNPSRKNLHMQVAYPETIAKLQPLQGDLSRAVTPPQLKEMDPTKRKTRGEERQIPYEETNPADTRMRYGLTLKTKDDRERNKREMNRCQIDFSSEPHFSPRGRPTSAPWGTDGNLDAARDPPAQRPAPFYDGDDTSMRLRAT</sequence>
<dbReference type="EMBL" id="HBIW01011296">
    <property type="protein sequence ID" value="CAE0694227.1"/>
    <property type="molecule type" value="Transcribed_RNA"/>
</dbReference>
<evidence type="ECO:0000313" key="4">
    <source>
        <dbReference type="Proteomes" id="UP000789595"/>
    </source>
</evidence>
<accession>A0A7S4E7A6</accession>
<protein>
    <submittedName>
        <fullName evidence="2">Uncharacterized protein</fullName>
    </submittedName>
</protein>
<feature type="region of interest" description="Disordered" evidence="1">
    <location>
        <begin position="171"/>
        <end position="226"/>
    </location>
</feature>
<dbReference type="AlphaFoldDB" id="A0A7S4E7A6"/>
<keyword evidence="4" id="KW-1185">Reference proteome</keyword>
<dbReference type="Proteomes" id="UP000789595">
    <property type="component" value="Unassembled WGS sequence"/>
</dbReference>
<feature type="compositionally biased region" description="Basic and acidic residues" evidence="1">
    <location>
        <begin position="123"/>
        <end position="139"/>
    </location>
</feature>
<evidence type="ECO:0000313" key="3">
    <source>
        <dbReference type="EMBL" id="CAH0366291.1"/>
    </source>
</evidence>
<feature type="region of interest" description="Disordered" evidence="1">
    <location>
        <begin position="123"/>
        <end position="148"/>
    </location>
</feature>
<gene>
    <name evidence="2" type="ORF">PCAL00307_LOCUS9663</name>
    <name evidence="3" type="ORF">PECAL_1P27750</name>
</gene>
<evidence type="ECO:0000313" key="2">
    <source>
        <dbReference type="EMBL" id="CAE0694227.1"/>
    </source>
</evidence>
<proteinExistence type="predicted"/>